<proteinExistence type="predicted"/>
<evidence type="ECO:0000313" key="2">
    <source>
        <dbReference type="Proteomes" id="UP000024635"/>
    </source>
</evidence>
<dbReference type="EMBL" id="JARK01001619">
    <property type="protein sequence ID" value="EYB86204.1"/>
    <property type="molecule type" value="Genomic_DNA"/>
</dbReference>
<sequence>MKAIVCVCTCVYVQSIRFDSAFPATTALLAVEHAAPSVKQLTHNRFGFFNQFYRLFSSLVVLRTLKEQWRKSAPRGPTDSFIRVPRRITATSCSDAMFRRGETALRNSRLYRQP</sequence>
<dbReference type="AlphaFoldDB" id="A0A016S7G6"/>
<dbReference type="Proteomes" id="UP000024635">
    <property type="component" value="Unassembled WGS sequence"/>
</dbReference>
<reference evidence="2" key="1">
    <citation type="journal article" date="2015" name="Nat. Genet.">
        <title>The genome and transcriptome of the zoonotic hookworm Ancylostoma ceylanicum identify infection-specific gene families.</title>
        <authorList>
            <person name="Schwarz E.M."/>
            <person name="Hu Y."/>
            <person name="Antoshechkin I."/>
            <person name="Miller M.M."/>
            <person name="Sternberg P.W."/>
            <person name="Aroian R.V."/>
        </authorList>
    </citation>
    <scope>NUCLEOTIDE SEQUENCE</scope>
    <source>
        <strain evidence="2">HY135</strain>
    </source>
</reference>
<gene>
    <name evidence="1" type="primary">Acey_s0283.g1312</name>
    <name evidence="1" type="ORF">Y032_0283g1312</name>
</gene>
<protein>
    <submittedName>
        <fullName evidence="1">Uncharacterized protein</fullName>
    </submittedName>
</protein>
<keyword evidence="2" id="KW-1185">Reference proteome</keyword>
<organism evidence="1 2">
    <name type="scientific">Ancylostoma ceylanicum</name>
    <dbReference type="NCBI Taxonomy" id="53326"/>
    <lineage>
        <taxon>Eukaryota</taxon>
        <taxon>Metazoa</taxon>
        <taxon>Ecdysozoa</taxon>
        <taxon>Nematoda</taxon>
        <taxon>Chromadorea</taxon>
        <taxon>Rhabditida</taxon>
        <taxon>Rhabditina</taxon>
        <taxon>Rhabditomorpha</taxon>
        <taxon>Strongyloidea</taxon>
        <taxon>Ancylostomatidae</taxon>
        <taxon>Ancylostomatinae</taxon>
        <taxon>Ancylostoma</taxon>
    </lineage>
</organism>
<accession>A0A016S7G6</accession>
<name>A0A016S7G6_9BILA</name>
<evidence type="ECO:0000313" key="1">
    <source>
        <dbReference type="EMBL" id="EYB86204.1"/>
    </source>
</evidence>
<comment type="caution">
    <text evidence="1">The sequence shown here is derived from an EMBL/GenBank/DDBJ whole genome shotgun (WGS) entry which is preliminary data.</text>
</comment>